<comment type="caution">
    <text evidence="1">The sequence shown here is derived from an EMBL/GenBank/DDBJ whole genome shotgun (WGS) entry which is preliminary data.</text>
</comment>
<keyword evidence="2" id="KW-1185">Reference proteome</keyword>
<dbReference type="GO" id="GO:0080019">
    <property type="term" value="F:alcohol-forming very long-chain fatty acyl-CoA reductase activity"/>
    <property type="evidence" value="ECO:0007669"/>
    <property type="project" value="InterPro"/>
</dbReference>
<dbReference type="Proteomes" id="UP000467840">
    <property type="component" value="Chromosome 17"/>
</dbReference>
<dbReference type="AlphaFoldDB" id="A0A6A6MA05"/>
<dbReference type="PANTHER" id="PTHR11011">
    <property type="entry name" value="MALE STERILITY PROTEIN 2-RELATED"/>
    <property type="match status" value="1"/>
</dbReference>
<dbReference type="Gene3D" id="3.40.50.720">
    <property type="entry name" value="NAD(P)-binding Rossmann-like Domain"/>
    <property type="match status" value="1"/>
</dbReference>
<proteinExistence type="predicted"/>
<dbReference type="GO" id="GO:0010345">
    <property type="term" value="P:suberin biosynthetic process"/>
    <property type="evidence" value="ECO:0007669"/>
    <property type="project" value="TreeGrafter"/>
</dbReference>
<gene>
    <name evidence="1" type="ORF">GH714_018398</name>
</gene>
<evidence type="ECO:0008006" key="3">
    <source>
        <dbReference type="Google" id="ProtNLM"/>
    </source>
</evidence>
<dbReference type="GO" id="GO:0035336">
    <property type="term" value="P:long-chain fatty-acyl-CoA metabolic process"/>
    <property type="evidence" value="ECO:0007669"/>
    <property type="project" value="TreeGrafter"/>
</dbReference>
<protein>
    <recommendedName>
        <fullName evidence="3">Fatty acyl-CoA reductase</fullName>
    </recommendedName>
</protein>
<dbReference type="InterPro" id="IPR026055">
    <property type="entry name" value="FAR"/>
</dbReference>
<evidence type="ECO:0000313" key="2">
    <source>
        <dbReference type="Proteomes" id="UP000467840"/>
    </source>
</evidence>
<reference evidence="1 2" key="1">
    <citation type="journal article" date="2020" name="Mol. Plant">
        <title>The Chromosome-Based Rubber Tree Genome Provides New Insights into Spurge Genome Evolution and Rubber Biosynthesis.</title>
        <authorList>
            <person name="Liu J."/>
            <person name="Shi C."/>
            <person name="Shi C.C."/>
            <person name="Li W."/>
            <person name="Zhang Q.J."/>
            <person name="Zhang Y."/>
            <person name="Li K."/>
            <person name="Lu H.F."/>
            <person name="Shi C."/>
            <person name="Zhu S.T."/>
            <person name="Xiao Z.Y."/>
            <person name="Nan H."/>
            <person name="Yue Y."/>
            <person name="Zhu X.G."/>
            <person name="Wu Y."/>
            <person name="Hong X.N."/>
            <person name="Fan G.Y."/>
            <person name="Tong Y."/>
            <person name="Zhang D."/>
            <person name="Mao C.L."/>
            <person name="Liu Y.L."/>
            <person name="Hao S.J."/>
            <person name="Liu W.Q."/>
            <person name="Lv M.Q."/>
            <person name="Zhang H.B."/>
            <person name="Liu Y."/>
            <person name="Hu-Tang G.R."/>
            <person name="Wang J.P."/>
            <person name="Wang J.H."/>
            <person name="Sun Y.H."/>
            <person name="Ni S.B."/>
            <person name="Chen W.B."/>
            <person name="Zhang X.C."/>
            <person name="Jiao Y.N."/>
            <person name="Eichler E.E."/>
            <person name="Li G.H."/>
            <person name="Liu X."/>
            <person name="Gao L.Z."/>
        </authorList>
    </citation>
    <scope>NUCLEOTIDE SEQUENCE [LARGE SCALE GENOMIC DNA]</scope>
    <source>
        <strain evidence="2">cv. GT1</strain>
        <tissue evidence="1">Leaf</tissue>
    </source>
</reference>
<dbReference type="EMBL" id="JAAGAX010000007">
    <property type="protein sequence ID" value="KAF2308789.1"/>
    <property type="molecule type" value="Genomic_DNA"/>
</dbReference>
<evidence type="ECO:0000313" key="1">
    <source>
        <dbReference type="EMBL" id="KAF2308789.1"/>
    </source>
</evidence>
<organism evidence="1 2">
    <name type="scientific">Hevea brasiliensis</name>
    <name type="common">Para rubber tree</name>
    <name type="synonym">Siphonia brasiliensis</name>
    <dbReference type="NCBI Taxonomy" id="3981"/>
    <lineage>
        <taxon>Eukaryota</taxon>
        <taxon>Viridiplantae</taxon>
        <taxon>Streptophyta</taxon>
        <taxon>Embryophyta</taxon>
        <taxon>Tracheophyta</taxon>
        <taxon>Spermatophyta</taxon>
        <taxon>Magnoliopsida</taxon>
        <taxon>eudicotyledons</taxon>
        <taxon>Gunneridae</taxon>
        <taxon>Pentapetalae</taxon>
        <taxon>rosids</taxon>
        <taxon>fabids</taxon>
        <taxon>Malpighiales</taxon>
        <taxon>Euphorbiaceae</taxon>
        <taxon>Crotonoideae</taxon>
        <taxon>Micrandreae</taxon>
        <taxon>Hevea</taxon>
    </lineage>
</organism>
<dbReference type="PANTHER" id="PTHR11011:SF45">
    <property type="entry name" value="FATTY ACYL-COA REDUCTASE CG8306-RELATED"/>
    <property type="match status" value="1"/>
</dbReference>
<accession>A0A6A6MA05</accession>
<sequence>MMSKPVPVHGNVCDNLVMDFDTIIEIARHVHLIVNSATNTTFDERQIDLVFISYGKDQLPGFIGNPKIVLDIVPVGIVVNAIIEVMAKHGIVAKAQLHVYRITSSVINPISFRQLFDFACDHFISFPSLNSKQKKIKEFKYFSSMDKLFSYIRDETTQQMGLKDILSTLDSKLRL</sequence>
<name>A0A6A6MA05_HEVBR</name>